<reference evidence="2 3" key="1">
    <citation type="submission" date="2018-11" db="EMBL/GenBank/DDBJ databases">
        <title>Paraburkholderia sp. DHOA04, isolated from soil.</title>
        <authorList>
            <person name="Gao Z.-H."/>
            <person name="Qiu L.-H."/>
            <person name="Fu J.-C."/>
        </authorList>
    </citation>
    <scope>NUCLEOTIDE SEQUENCE [LARGE SCALE GENOMIC DNA]</scope>
    <source>
        <strain evidence="2 3">DHOA04</strain>
    </source>
</reference>
<keyword evidence="3" id="KW-1185">Reference proteome</keyword>
<dbReference type="AlphaFoldDB" id="A0A3N6MSJ9"/>
<protein>
    <submittedName>
        <fullName evidence="2">DUF2894 domain-containing protein</fullName>
    </submittedName>
</protein>
<dbReference type="Pfam" id="PF11445">
    <property type="entry name" value="DUF2894"/>
    <property type="match status" value="1"/>
</dbReference>
<dbReference type="EMBL" id="RQIS01000007">
    <property type="protein sequence ID" value="RQH06659.1"/>
    <property type="molecule type" value="Genomic_DNA"/>
</dbReference>
<gene>
    <name evidence="2" type="ORF">D1Y85_11965</name>
</gene>
<evidence type="ECO:0000313" key="3">
    <source>
        <dbReference type="Proteomes" id="UP000272778"/>
    </source>
</evidence>
<dbReference type="InterPro" id="IPR021549">
    <property type="entry name" value="DUF2894"/>
</dbReference>
<proteinExistence type="predicted"/>
<name>A0A3N6MSJ9_9BURK</name>
<comment type="caution">
    <text evidence="2">The sequence shown here is derived from an EMBL/GenBank/DDBJ whole genome shotgun (WGS) entry which is preliminary data.</text>
</comment>
<evidence type="ECO:0000313" key="2">
    <source>
        <dbReference type="EMBL" id="RQH06659.1"/>
    </source>
</evidence>
<sequence>MDRVGPAHLRFIEALERRSTNHSGKARALLDARLSELNVQRGVRSELRAPAEDTSERKPTRGPLGELADSMSGHARPSPPEMLDYFRKIWASLRTENQLRQSLGQVPQNAGPLNSSSLVHRSLSLMRELSPGYLQHFLSYADSLSWMEHFGGTEAPASKETPRTAGSRKSARSKSR</sequence>
<accession>A0A3N6MSJ9</accession>
<dbReference type="OrthoDB" id="6025757at2"/>
<organism evidence="2 3">
    <name type="scientific">Paraburkholderia dinghuensis</name>
    <dbReference type="NCBI Taxonomy" id="2305225"/>
    <lineage>
        <taxon>Bacteria</taxon>
        <taxon>Pseudomonadati</taxon>
        <taxon>Pseudomonadota</taxon>
        <taxon>Betaproteobacteria</taxon>
        <taxon>Burkholderiales</taxon>
        <taxon>Burkholderiaceae</taxon>
        <taxon>Paraburkholderia</taxon>
    </lineage>
</organism>
<evidence type="ECO:0000256" key="1">
    <source>
        <dbReference type="SAM" id="MobiDB-lite"/>
    </source>
</evidence>
<dbReference type="Proteomes" id="UP000272778">
    <property type="component" value="Unassembled WGS sequence"/>
</dbReference>
<feature type="region of interest" description="Disordered" evidence="1">
    <location>
        <begin position="152"/>
        <end position="176"/>
    </location>
</feature>
<feature type="compositionally biased region" description="Basic and acidic residues" evidence="1">
    <location>
        <begin position="44"/>
        <end position="59"/>
    </location>
</feature>
<feature type="region of interest" description="Disordered" evidence="1">
    <location>
        <begin position="44"/>
        <end position="78"/>
    </location>
</feature>